<protein>
    <recommendedName>
        <fullName evidence="2">ARID domain-containing protein</fullName>
    </recommendedName>
</protein>
<dbReference type="GO" id="GO:0003677">
    <property type="term" value="F:DNA binding"/>
    <property type="evidence" value="ECO:0007669"/>
    <property type="project" value="InterPro"/>
</dbReference>
<dbReference type="SUPFAM" id="SSF46774">
    <property type="entry name" value="ARID-like"/>
    <property type="match status" value="1"/>
</dbReference>
<feature type="domain" description="ARID" evidence="2">
    <location>
        <begin position="138"/>
        <end position="228"/>
    </location>
</feature>
<sequence>MGVSSEKTKDSRDSSDQGDRRELSEDDQRDHRNSSMESLCIKVENLNEDKRVVEDYVNDERKSNIKWNDVDHLDNVSVLRNHLDQMEIKDRQEDIKKRDGKGKDIELTSEPEKITTLEEMVTLLDLMEHVHVSLLNKETLRKRFDEMVKWFIKGVLKQSSSWPPIIDNQFISLYDLYLSVRINGGKEKVSINNFWILLAADLGLDSRKGYKLMFIYNEYLDPMEWFNKITKTRMEQQGSYTFEQGESSGRAQHKEKAEEKTQHKEKSQIREEKHLPYKKRRVQVVRDWPPGCRPTI</sequence>
<accession>A0A5N6P984</accession>
<feature type="compositionally biased region" description="Basic and acidic residues" evidence="1">
    <location>
        <begin position="1"/>
        <end position="34"/>
    </location>
</feature>
<dbReference type="AlphaFoldDB" id="A0A5N6P984"/>
<keyword evidence="4" id="KW-1185">Reference proteome</keyword>
<dbReference type="SMART" id="SM00501">
    <property type="entry name" value="BRIGHT"/>
    <property type="match status" value="1"/>
</dbReference>
<dbReference type="CDD" id="cd16100">
    <property type="entry name" value="ARID"/>
    <property type="match status" value="1"/>
</dbReference>
<reference evidence="3 4" key="1">
    <citation type="submission" date="2019-05" db="EMBL/GenBank/DDBJ databases">
        <title>Mikania micrantha, genome provides insights into the molecular mechanism of rapid growth.</title>
        <authorList>
            <person name="Liu B."/>
        </authorList>
    </citation>
    <scope>NUCLEOTIDE SEQUENCE [LARGE SCALE GENOMIC DNA]</scope>
    <source>
        <strain evidence="3">NLD-2019</strain>
        <tissue evidence="3">Leaf</tissue>
    </source>
</reference>
<dbReference type="Proteomes" id="UP000326396">
    <property type="component" value="Linkage Group LG13"/>
</dbReference>
<dbReference type="Pfam" id="PF01388">
    <property type="entry name" value="ARID"/>
    <property type="match status" value="1"/>
</dbReference>
<gene>
    <name evidence="3" type="ORF">E3N88_09931</name>
</gene>
<feature type="compositionally biased region" description="Basic and acidic residues" evidence="1">
    <location>
        <begin position="252"/>
        <end position="275"/>
    </location>
</feature>
<dbReference type="InterPro" id="IPR001606">
    <property type="entry name" value="ARID_dom"/>
</dbReference>
<feature type="region of interest" description="Disordered" evidence="1">
    <location>
        <begin position="1"/>
        <end position="37"/>
    </location>
</feature>
<feature type="region of interest" description="Disordered" evidence="1">
    <location>
        <begin position="242"/>
        <end position="278"/>
    </location>
</feature>
<proteinExistence type="predicted"/>
<dbReference type="Gene3D" id="1.10.150.60">
    <property type="entry name" value="ARID DNA-binding domain"/>
    <property type="match status" value="1"/>
</dbReference>
<dbReference type="PROSITE" id="PS51011">
    <property type="entry name" value="ARID"/>
    <property type="match status" value="1"/>
</dbReference>
<dbReference type="OrthoDB" id="533185at2759"/>
<dbReference type="EMBL" id="SZYD01000005">
    <property type="protein sequence ID" value="KAD6118660.1"/>
    <property type="molecule type" value="Genomic_DNA"/>
</dbReference>
<evidence type="ECO:0000313" key="4">
    <source>
        <dbReference type="Proteomes" id="UP000326396"/>
    </source>
</evidence>
<organism evidence="3 4">
    <name type="scientific">Mikania micrantha</name>
    <name type="common">bitter vine</name>
    <dbReference type="NCBI Taxonomy" id="192012"/>
    <lineage>
        <taxon>Eukaryota</taxon>
        <taxon>Viridiplantae</taxon>
        <taxon>Streptophyta</taxon>
        <taxon>Embryophyta</taxon>
        <taxon>Tracheophyta</taxon>
        <taxon>Spermatophyta</taxon>
        <taxon>Magnoliopsida</taxon>
        <taxon>eudicotyledons</taxon>
        <taxon>Gunneridae</taxon>
        <taxon>Pentapetalae</taxon>
        <taxon>asterids</taxon>
        <taxon>campanulids</taxon>
        <taxon>Asterales</taxon>
        <taxon>Asteraceae</taxon>
        <taxon>Asteroideae</taxon>
        <taxon>Heliantheae alliance</taxon>
        <taxon>Eupatorieae</taxon>
        <taxon>Mikania</taxon>
    </lineage>
</organism>
<dbReference type="InterPro" id="IPR036431">
    <property type="entry name" value="ARID_dom_sf"/>
</dbReference>
<evidence type="ECO:0000313" key="3">
    <source>
        <dbReference type="EMBL" id="KAD6118660.1"/>
    </source>
</evidence>
<name>A0A5N6P984_9ASTR</name>
<evidence type="ECO:0000256" key="1">
    <source>
        <dbReference type="SAM" id="MobiDB-lite"/>
    </source>
</evidence>
<evidence type="ECO:0000259" key="2">
    <source>
        <dbReference type="PROSITE" id="PS51011"/>
    </source>
</evidence>
<comment type="caution">
    <text evidence="3">The sequence shown here is derived from an EMBL/GenBank/DDBJ whole genome shotgun (WGS) entry which is preliminary data.</text>
</comment>